<accession>A0ACB9K115</accession>
<reference evidence="2" key="1">
    <citation type="journal article" date="2022" name="Mol. Ecol. Resour.">
        <title>The genomes of chicory, endive, great burdock and yacon provide insights into Asteraceae palaeo-polyploidization history and plant inulin production.</title>
        <authorList>
            <person name="Fan W."/>
            <person name="Wang S."/>
            <person name="Wang H."/>
            <person name="Wang A."/>
            <person name="Jiang F."/>
            <person name="Liu H."/>
            <person name="Zhao H."/>
            <person name="Xu D."/>
            <person name="Zhang Y."/>
        </authorList>
    </citation>
    <scope>NUCLEOTIDE SEQUENCE [LARGE SCALE GENOMIC DNA]</scope>
    <source>
        <strain evidence="2">cv. Yunnan</strain>
    </source>
</reference>
<protein>
    <submittedName>
        <fullName evidence="1">Uncharacterized protein</fullName>
    </submittedName>
</protein>
<evidence type="ECO:0000313" key="1">
    <source>
        <dbReference type="EMBL" id="KAI3825910.1"/>
    </source>
</evidence>
<organism evidence="1 2">
    <name type="scientific">Smallanthus sonchifolius</name>
    <dbReference type="NCBI Taxonomy" id="185202"/>
    <lineage>
        <taxon>Eukaryota</taxon>
        <taxon>Viridiplantae</taxon>
        <taxon>Streptophyta</taxon>
        <taxon>Embryophyta</taxon>
        <taxon>Tracheophyta</taxon>
        <taxon>Spermatophyta</taxon>
        <taxon>Magnoliopsida</taxon>
        <taxon>eudicotyledons</taxon>
        <taxon>Gunneridae</taxon>
        <taxon>Pentapetalae</taxon>
        <taxon>asterids</taxon>
        <taxon>campanulids</taxon>
        <taxon>Asterales</taxon>
        <taxon>Asteraceae</taxon>
        <taxon>Asteroideae</taxon>
        <taxon>Heliantheae alliance</taxon>
        <taxon>Millerieae</taxon>
        <taxon>Smallanthus</taxon>
    </lineage>
</organism>
<evidence type="ECO:0000313" key="2">
    <source>
        <dbReference type="Proteomes" id="UP001056120"/>
    </source>
</evidence>
<sequence length="119" mass="13379">MQHNRRTRSTGSAEFIALLEPEHLFRKKPVEETVETSSEEMGEPPARRTVSDYDKSIDGGVRSSITQPTVEANSLQFPSHVMSTIATNVQFHGNSHENPHSHLTRFSRVCDTFRLNGVT</sequence>
<reference evidence="1 2" key="2">
    <citation type="journal article" date="2022" name="Mol. Ecol. Resour.">
        <title>The genomes of chicory, endive, great burdock and yacon provide insights into Asteraceae paleo-polyploidization history and plant inulin production.</title>
        <authorList>
            <person name="Fan W."/>
            <person name="Wang S."/>
            <person name="Wang H."/>
            <person name="Wang A."/>
            <person name="Jiang F."/>
            <person name="Liu H."/>
            <person name="Zhao H."/>
            <person name="Xu D."/>
            <person name="Zhang Y."/>
        </authorList>
    </citation>
    <scope>NUCLEOTIDE SEQUENCE [LARGE SCALE GENOMIC DNA]</scope>
    <source>
        <strain evidence="2">cv. Yunnan</strain>
        <tissue evidence="1">Leaves</tissue>
    </source>
</reference>
<dbReference type="Proteomes" id="UP001056120">
    <property type="component" value="Linkage Group LG02"/>
</dbReference>
<proteinExistence type="predicted"/>
<dbReference type="EMBL" id="CM042019">
    <property type="protein sequence ID" value="KAI3825910.1"/>
    <property type="molecule type" value="Genomic_DNA"/>
</dbReference>
<keyword evidence="2" id="KW-1185">Reference proteome</keyword>
<comment type="caution">
    <text evidence="1">The sequence shown here is derived from an EMBL/GenBank/DDBJ whole genome shotgun (WGS) entry which is preliminary data.</text>
</comment>
<gene>
    <name evidence="1" type="ORF">L1987_07639</name>
</gene>
<name>A0ACB9K115_9ASTR</name>